<dbReference type="AlphaFoldDB" id="A0A6L2KCX0"/>
<protein>
    <submittedName>
        <fullName evidence="1">Uncharacterized protein</fullName>
    </submittedName>
</protein>
<proteinExistence type="predicted"/>
<gene>
    <name evidence="1" type="ORF">Tci_017863</name>
</gene>
<name>A0A6L2KCX0_TANCI</name>
<dbReference type="EMBL" id="BKCJ010002048">
    <property type="protein sequence ID" value="GEU45885.1"/>
    <property type="molecule type" value="Genomic_DNA"/>
</dbReference>
<comment type="caution">
    <text evidence="1">The sequence shown here is derived from an EMBL/GenBank/DDBJ whole genome shotgun (WGS) entry which is preliminary data.</text>
</comment>
<sequence>MVDQVLVLMEREIEKELKLKQKFRDICSEMADMVKNRAEHIEELARYPWLRDNIEAVETARVLKHAQKRDMEKAHRL</sequence>
<accession>A0A6L2KCX0</accession>
<organism evidence="1">
    <name type="scientific">Tanacetum cinerariifolium</name>
    <name type="common">Dalmatian daisy</name>
    <name type="synonym">Chrysanthemum cinerariifolium</name>
    <dbReference type="NCBI Taxonomy" id="118510"/>
    <lineage>
        <taxon>Eukaryota</taxon>
        <taxon>Viridiplantae</taxon>
        <taxon>Streptophyta</taxon>
        <taxon>Embryophyta</taxon>
        <taxon>Tracheophyta</taxon>
        <taxon>Spermatophyta</taxon>
        <taxon>Magnoliopsida</taxon>
        <taxon>eudicotyledons</taxon>
        <taxon>Gunneridae</taxon>
        <taxon>Pentapetalae</taxon>
        <taxon>asterids</taxon>
        <taxon>campanulids</taxon>
        <taxon>Asterales</taxon>
        <taxon>Asteraceae</taxon>
        <taxon>Asteroideae</taxon>
        <taxon>Anthemideae</taxon>
        <taxon>Anthemidinae</taxon>
        <taxon>Tanacetum</taxon>
    </lineage>
</organism>
<reference evidence="1" key="1">
    <citation type="journal article" date="2019" name="Sci. Rep.">
        <title>Draft genome of Tanacetum cinerariifolium, the natural source of mosquito coil.</title>
        <authorList>
            <person name="Yamashiro T."/>
            <person name="Shiraishi A."/>
            <person name="Satake H."/>
            <person name="Nakayama K."/>
        </authorList>
    </citation>
    <scope>NUCLEOTIDE SEQUENCE</scope>
</reference>
<evidence type="ECO:0000313" key="1">
    <source>
        <dbReference type="EMBL" id="GEU45885.1"/>
    </source>
</evidence>